<keyword evidence="10 13" id="KW-1133">Transmembrane helix</keyword>
<feature type="transmembrane region" description="Helical" evidence="13">
    <location>
        <begin position="203"/>
        <end position="227"/>
    </location>
</feature>
<evidence type="ECO:0000256" key="5">
    <source>
        <dbReference type="ARBA" id="ARBA00022500"/>
    </source>
</evidence>
<keyword evidence="8" id="KW-0283">Flagellar rotation</keyword>
<dbReference type="NCBIfam" id="TIGR03818">
    <property type="entry name" value="MotA1"/>
    <property type="match status" value="1"/>
</dbReference>
<keyword evidence="3" id="KW-0813">Transport</keyword>
<evidence type="ECO:0000259" key="15">
    <source>
        <dbReference type="Pfam" id="PF20560"/>
    </source>
</evidence>
<dbReference type="Pfam" id="PF20560">
    <property type="entry name" value="MotA_N"/>
    <property type="match status" value="1"/>
</dbReference>
<evidence type="ECO:0000256" key="11">
    <source>
        <dbReference type="ARBA" id="ARBA00023065"/>
    </source>
</evidence>
<evidence type="ECO:0000256" key="1">
    <source>
        <dbReference type="ARBA" id="ARBA00004429"/>
    </source>
</evidence>
<proteinExistence type="inferred from homology"/>
<comment type="caution">
    <text evidence="16">The sequence shown here is derived from an EMBL/GenBank/DDBJ whole genome shotgun (WGS) entry which is preliminary data.</text>
</comment>
<dbReference type="InterPro" id="IPR002898">
    <property type="entry name" value="MotA_ExbB_proton_chnl"/>
</dbReference>
<evidence type="ECO:0000313" key="17">
    <source>
        <dbReference type="Proteomes" id="UP000547674"/>
    </source>
</evidence>
<evidence type="ECO:0000256" key="10">
    <source>
        <dbReference type="ARBA" id="ARBA00022989"/>
    </source>
</evidence>
<keyword evidence="16" id="KW-0969">Cilium</keyword>
<dbReference type="PROSITE" id="PS01307">
    <property type="entry name" value="MOTA"/>
    <property type="match status" value="1"/>
</dbReference>
<evidence type="ECO:0000313" key="16">
    <source>
        <dbReference type="EMBL" id="NNF05714.1"/>
    </source>
</evidence>
<evidence type="ECO:0000256" key="9">
    <source>
        <dbReference type="ARBA" id="ARBA00022781"/>
    </source>
</evidence>
<dbReference type="GO" id="GO:0006935">
    <property type="term" value="P:chemotaxis"/>
    <property type="evidence" value="ECO:0007669"/>
    <property type="project" value="UniProtKB-KW"/>
</dbReference>
<dbReference type="GO" id="GO:0071978">
    <property type="term" value="P:bacterial-type flagellum-dependent swarming motility"/>
    <property type="evidence" value="ECO:0007669"/>
    <property type="project" value="InterPro"/>
</dbReference>
<evidence type="ECO:0000256" key="12">
    <source>
        <dbReference type="ARBA" id="ARBA00023136"/>
    </source>
</evidence>
<keyword evidence="9" id="KW-0375">Hydrogen ion transport</keyword>
<keyword evidence="16" id="KW-0282">Flagellum</keyword>
<dbReference type="InterPro" id="IPR047055">
    <property type="entry name" value="MotA-like"/>
</dbReference>
<accession>A0A7Y2E5Q7</accession>
<dbReference type="Pfam" id="PF01618">
    <property type="entry name" value="MotA_ExbB"/>
    <property type="match status" value="1"/>
</dbReference>
<dbReference type="PANTHER" id="PTHR30433">
    <property type="entry name" value="CHEMOTAXIS PROTEIN MOTA"/>
    <property type="match status" value="1"/>
</dbReference>
<dbReference type="GO" id="GO:1902600">
    <property type="term" value="P:proton transmembrane transport"/>
    <property type="evidence" value="ECO:0007669"/>
    <property type="project" value="UniProtKB-KW"/>
</dbReference>
<keyword evidence="4" id="KW-1003">Cell membrane</keyword>
<dbReference type="InterPro" id="IPR000540">
    <property type="entry name" value="Flag_MotA_CS"/>
</dbReference>
<keyword evidence="11" id="KW-0406">Ion transport</keyword>
<keyword evidence="12 13" id="KW-0472">Membrane</keyword>
<evidence type="ECO:0000256" key="4">
    <source>
        <dbReference type="ARBA" id="ARBA00022475"/>
    </source>
</evidence>
<keyword evidence="6" id="KW-0997">Cell inner membrane</keyword>
<dbReference type="EMBL" id="JABDJR010000112">
    <property type="protein sequence ID" value="NNF05714.1"/>
    <property type="molecule type" value="Genomic_DNA"/>
</dbReference>
<dbReference type="InterPro" id="IPR046786">
    <property type="entry name" value="MotA_N"/>
</dbReference>
<dbReference type="AlphaFoldDB" id="A0A7Y2E5Q7"/>
<feature type="transmembrane region" description="Helical" evidence="13">
    <location>
        <begin position="29"/>
        <end position="49"/>
    </location>
</feature>
<name>A0A7Y2E5Q7_UNCEI</name>
<dbReference type="PANTHER" id="PTHR30433:SF4">
    <property type="entry name" value="MOTILITY PROTEIN A"/>
    <property type="match status" value="1"/>
</dbReference>
<evidence type="ECO:0000256" key="13">
    <source>
        <dbReference type="SAM" id="Phobius"/>
    </source>
</evidence>
<keyword evidence="7 13" id="KW-0812">Transmembrane</keyword>
<dbReference type="InterPro" id="IPR022522">
    <property type="entry name" value="Flagellar_motor_stator_MotA"/>
</dbReference>
<dbReference type="Proteomes" id="UP000547674">
    <property type="component" value="Unassembled WGS sequence"/>
</dbReference>
<evidence type="ECO:0000256" key="2">
    <source>
        <dbReference type="ARBA" id="ARBA00008038"/>
    </source>
</evidence>
<feature type="domain" description="Motility protein A N-terminal" evidence="15">
    <location>
        <begin position="4"/>
        <end position="93"/>
    </location>
</feature>
<comment type="similarity">
    <text evidence="2">Belongs to the MotA family.</text>
</comment>
<reference evidence="16 17" key="1">
    <citation type="submission" date="2020-03" db="EMBL/GenBank/DDBJ databases">
        <title>Metabolic flexibility allows generalist bacteria to become dominant in a frequently disturbed ecosystem.</title>
        <authorList>
            <person name="Chen Y.-J."/>
            <person name="Leung P.M."/>
            <person name="Bay S.K."/>
            <person name="Hugenholtz P."/>
            <person name="Kessler A.J."/>
            <person name="Shelley G."/>
            <person name="Waite D.W."/>
            <person name="Cook P.L."/>
            <person name="Greening C."/>
        </authorList>
    </citation>
    <scope>NUCLEOTIDE SEQUENCE [LARGE SCALE GENOMIC DNA]</scope>
    <source>
        <strain evidence="16">SS_bin_28</strain>
    </source>
</reference>
<sequence>MFMIIGLVVVIGSVLGGFSIAGGNIPVLFHVSEIVCICGTSLGTVIISTPPHTLKALNKDLMSLLKPDPFNKALYLDSLKLLFELFTTAQRDGMVAIEGHIENPDESALFLKYPNVLHHHHAVIFLCDSLRLVLMGSVAPHDLDMMMDADIELHHHEEEETVTVLTNVTDGLPGIGIVAAVLGIIVTMSYISGPVEYIGHKVAAALTGTFLGVLLAYGFTGPIATLLGKRKATEGAYYGFLKAAVTAAAKDSTPMISAELARRAVASNVRPSFGEMEEACQSVKKSVAEAKAA</sequence>
<evidence type="ECO:0000256" key="3">
    <source>
        <dbReference type="ARBA" id="ARBA00022448"/>
    </source>
</evidence>
<keyword evidence="16" id="KW-0966">Cell projection</keyword>
<organism evidence="16 17">
    <name type="scientific">Eiseniibacteriota bacterium</name>
    <dbReference type="NCBI Taxonomy" id="2212470"/>
    <lineage>
        <taxon>Bacteria</taxon>
        <taxon>Candidatus Eiseniibacteriota</taxon>
    </lineage>
</organism>
<evidence type="ECO:0000256" key="6">
    <source>
        <dbReference type="ARBA" id="ARBA00022519"/>
    </source>
</evidence>
<dbReference type="GO" id="GO:0005886">
    <property type="term" value="C:plasma membrane"/>
    <property type="evidence" value="ECO:0007669"/>
    <property type="project" value="UniProtKB-SubCell"/>
</dbReference>
<evidence type="ECO:0000256" key="8">
    <source>
        <dbReference type="ARBA" id="ARBA00022779"/>
    </source>
</evidence>
<comment type="subcellular location">
    <subcellularLocation>
        <location evidence="1">Cell inner membrane</location>
        <topology evidence="1">Multi-pass membrane protein</topology>
    </subcellularLocation>
</comment>
<keyword evidence="5" id="KW-0145">Chemotaxis</keyword>
<protein>
    <submittedName>
        <fullName evidence="16">Flagellar motor stator protein MotA</fullName>
    </submittedName>
</protein>
<evidence type="ECO:0000256" key="7">
    <source>
        <dbReference type="ARBA" id="ARBA00022692"/>
    </source>
</evidence>
<feature type="domain" description="MotA/TolQ/ExbB proton channel" evidence="14">
    <location>
        <begin position="136"/>
        <end position="230"/>
    </location>
</feature>
<gene>
    <name evidence="16" type="primary">motA</name>
    <name evidence="16" type="ORF">HKN21_03030</name>
</gene>
<evidence type="ECO:0000259" key="14">
    <source>
        <dbReference type="Pfam" id="PF01618"/>
    </source>
</evidence>
<feature type="transmembrane region" description="Helical" evidence="13">
    <location>
        <begin position="172"/>
        <end position="191"/>
    </location>
</feature>